<evidence type="ECO:0000256" key="7">
    <source>
        <dbReference type="ARBA" id="ARBA00023288"/>
    </source>
</evidence>
<dbReference type="PANTHER" id="PTHR34992:SF1">
    <property type="entry name" value="COPPER ACQUISITION FACTOR BIM1-LIKE DOMAIN-CONTAINING PROTEIN"/>
    <property type="match status" value="1"/>
</dbReference>
<keyword evidence="3" id="KW-0336">GPI-anchor</keyword>
<reference evidence="11 12" key="1">
    <citation type="submission" date="2023-01" db="EMBL/GenBank/DDBJ databases">
        <title>Analysis of 21 Apiospora genomes using comparative genomics revels a genus with tremendous synthesis potential of carbohydrate active enzymes and secondary metabolites.</title>
        <authorList>
            <person name="Sorensen T."/>
        </authorList>
    </citation>
    <scope>NUCLEOTIDE SEQUENCE [LARGE SCALE GENOMIC DNA]</scope>
    <source>
        <strain evidence="11 12">CBS 117206</strain>
    </source>
</reference>
<evidence type="ECO:0000256" key="8">
    <source>
        <dbReference type="SAM" id="MobiDB-lite"/>
    </source>
</evidence>
<comment type="subcellular location">
    <subcellularLocation>
        <location evidence="1">Cell membrane</location>
        <topology evidence="1">Lipid-anchor</topology>
        <topology evidence="1">GPI-anchor</topology>
    </subcellularLocation>
</comment>
<dbReference type="AlphaFoldDB" id="A0AAW0QYI8"/>
<protein>
    <recommendedName>
        <fullName evidence="10">Copper acquisition factor BIM1-like domain-containing protein</fullName>
    </recommendedName>
</protein>
<keyword evidence="7" id="KW-0449">Lipoprotein</keyword>
<dbReference type="InterPro" id="IPR046936">
    <property type="entry name" value="BIM1-like"/>
</dbReference>
<keyword evidence="5" id="KW-0472">Membrane</keyword>
<evidence type="ECO:0000256" key="3">
    <source>
        <dbReference type="ARBA" id="ARBA00022622"/>
    </source>
</evidence>
<evidence type="ECO:0000256" key="4">
    <source>
        <dbReference type="ARBA" id="ARBA00022729"/>
    </source>
</evidence>
<evidence type="ECO:0000256" key="1">
    <source>
        <dbReference type="ARBA" id="ARBA00004609"/>
    </source>
</evidence>
<feature type="signal peptide" evidence="9">
    <location>
        <begin position="1"/>
        <end position="20"/>
    </location>
</feature>
<evidence type="ECO:0000256" key="9">
    <source>
        <dbReference type="SAM" id="SignalP"/>
    </source>
</evidence>
<feature type="chain" id="PRO_5043429867" description="Copper acquisition factor BIM1-like domain-containing protein" evidence="9">
    <location>
        <begin position="21"/>
        <end position="226"/>
    </location>
</feature>
<evidence type="ECO:0000256" key="6">
    <source>
        <dbReference type="ARBA" id="ARBA00023180"/>
    </source>
</evidence>
<dbReference type="GO" id="GO:0098552">
    <property type="term" value="C:side of membrane"/>
    <property type="evidence" value="ECO:0007669"/>
    <property type="project" value="UniProtKB-KW"/>
</dbReference>
<comment type="caution">
    <text evidence="11">The sequence shown here is derived from an EMBL/GenBank/DDBJ whole genome shotgun (WGS) entry which is preliminary data.</text>
</comment>
<keyword evidence="12" id="KW-1185">Reference proteome</keyword>
<dbReference type="EMBL" id="JAQQWP010000006">
    <property type="protein sequence ID" value="KAK8115404.1"/>
    <property type="molecule type" value="Genomic_DNA"/>
</dbReference>
<name>A0AAW0QYI8_9PEZI</name>
<feature type="domain" description="Copper acquisition factor BIM1-like" evidence="10">
    <location>
        <begin position="19"/>
        <end position="156"/>
    </location>
</feature>
<feature type="compositionally biased region" description="Low complexity" evidence="8">
    <location>
        <begin position="174"/>
        <end position="195"/>
    </location>
</feature>
<dbReference type="InterPro" id="IPR046530">
    <property type="entry name" value="BIM1-like_dom"/>
</dbReference>
<proteinExistence type="predicted"/>
<evidence type="ECO:0000313" key="11">
    <source>
        <dbReference type="EMBL" id="KAK8115404.1"/>
    </source>
</evidence>
<keyword evidence="6" id="KW-0325">Glycoprotein</keyword>
<evidence type="ECO:0000256" key="2">
    <source>
        <dbReference type="ARBA" id="ARBA00022475"/>
    </source>
</evidence>
<keyword evidence="4 9" id="KW-0732">Signal</keyword>
<accession>A0AAW0QYI8</accession>
<dbReference type="CDD" id="cd21176">
    <property type="entry name" value="LPMO_auxiliary-like"/>
    <property type="match status" value="1"/>
</dbReference>
<sequence>MAPLLSIASATLMFLSAAHAHFQVQYPPTIGPFNDDKEADAPCGGYTPDFAKATDFHVGGDAIATKSGHPQTQWLYRITTDDKAAGNWSQIHAQVLQSGVGTFCLPRVAVPESYVGQKAVLSVVANGDDGLLYQCSVLNFVAGVNDKTPSACTNSSSVTASLNEDPKLSALVGSSTNTTSGSGSSTSNTPSSTSPKSAAAGMYGAMSDVRNLLAVGPLAALAVLVL</sequence>
<dbReference type="Pfam" id="PF20238">
    <property type="entry name" value="BIM1-like_dom"/>
    <property type="match status" value="1"/>
</dbReference>
<gene>
    <name evidence="11" type="ORF">PG999_007473</name>
</gene>
<evidence type="ECO:0000259" key="10">
    <source>
        <dbReference type="Pfam" id="PF20238"/>
    </source>
</evidence>
<organism evidence="11 12">
    <name type="scientific">Apiospora kogelbergensis</name>
    <dbReference type="NCBI Taxonomy" id="1337665"/>
    <lineage>
        <taxon>Eukaryota</taxon>
        <taxon>Fungi</taxon>
        <taxon>Dikarya</taxon>
        <taxon>Ascomycota</taxon>
        <taxon>Pezizomycotina</taxon>
        <taxon>Sordariomycetes</taxon>
        <taxon>Xylariomycetidae</taxon>
        <taxon>Amphisphaeriales</taxon>
        <taxon>Apiosporaceae</taxon>
        <taxon>Apiospora</taxon>
    </lineage>
</organism>
<dbReference type="GO" id="GO:0005886">
    <property type="term" value="C:plasma membrane"/>
    <property type="evidence" value="ECO:0007669"/>
    <property type="project" value="UniProtKB-SubCell"/>
</dbReference>
<evidence type="ECO:0000313" key="12">
    <source>
        <dbReference type="Proteomes" id="UP001392437"/>
    </source>
</evidence>
<dbReference type="PANTHER" id="PTHR34992">
    <property type="entry name" value="HYPHAL ANASTAMOSIS-7 PROTEIN"/>
    <property type="match status" value="1"/>
</dbReference>
<keyword evidence="2" id="KW-1003">Cell membrane</keyword>
<dbReference type="Proteomes" id="UP001392437">
    <property type="component" value="Unassembled WGS sequence"/>
</dbReference>
<feature type="region of interest" description="Disordered" evidence="8">
    <location>
        <begin position="170"/>
        <end position="199"/>
    </location>
</feature>
<evidence type="ECO:0000256" key="5">
    <source>
        <dbReference type="ARBA" id="ARBA00023136"/>
    </source>
</evidence>